<dbReference type="InterPro" id="IPR040807">
    <property type="entry name" value="DUF5522"/>
</dbReference>
<evidence type="ECO:0000313" key="2">
    <source>
        <dbReference type="Proteomes" id="UP001150907"/>
    </source>
</evidence>
<name>A0A9W8EHR2_9FUNG</name>
<dbReference type="EMBL" id="JANBQF010000622">
    <property type="protein sequence ID" value="KAJ1999889.1"/>
    <property type="molecule type" value="Genomic_DNA"/>
</dbReference>
<comment type="caution">
    <text evidence="1">The sequence shown here is derived from an EMBL/GenBank/DDBJ whole genome shotgun (WGS) entry which is preliminary data.</text>
</comment>
<keyword evidence="2" id="KW-1185">Reference proteome</keyword>
<dbReference type="Pfam" id="PF17653">
    <property type="entry name" value="DUF5522"/>
    <property type="match status" value="1"/>
</dbReference>
<gene>
    <name evidence="1" type="ORF">H4R26_004871</name>
</gene>
<dbReference type="PANTHER" id="PTHR21037">
    <property type="entry name" value="39S RIBOSOMAL PROTEIN L14, MITOCHONDRIAL"/>
    <property type="match status" value="1"/>
</dbReference>
<reference evidence="1" key="1">
    <citation type="submission" date="2022-07" db="EMBL/GenBank/DDBJ databases">
        <title>Phylogenomic reconstructions and comparative analyses of Kickxellomycotina fungi.</title>
        <authorList>
            <person name="Reynolds N.K."/>
            <person name="Stajich J.E."/>
            <person name="Barry K."/>
            <person name="Grigoriev I.V."/>
            <person name="Crous P."/>
            <person name="Smith M.E."/>
        </authorList>
    </citation>
    <scope>NUCLEOTIDE SEQUENCE</scope>
    <source>
        <strain evidence="1">IMI 214461</strain>
    </source>
</reference>
<organism evidence="1 2">
    <name type="scientific">Coemansia thaxteri</name>
    <dbReference type="NCBI Taxonomy" id="2663907"/>
    <lineage>
        <taxon>Eukaryota</taxon>
        <taxon>Fungi</taxon>
        <taxon>Fungi incertae sedis</taxon>
        <taxon>Zoopagomycota</taxon>
        <taxon>Kickxellomycotina</taxon>
        <taxon>Kickxellomycetes</taxon>
        <taxon>Kickxellales</taxon>
        <taxon>Kickxellaceae</taxon>
        <taxon>Coemansia</taxon>
    </lineage>
</organism>
<proteinExistence type="predicted"/>
<evidence type="ECO:0000313" key="1">
    <source>
        <dbReference type="EMBL" id="KAJ1999889.1"/>
    </source>
</evidence>
<sequence length="128" mass="14218">MCHAVGWIKGDRNLLFRLAQRKVKAATRSMCSEGDVEDTPIWRAVHQKAVDSGDRTYVDPATGYMVFTELSHSDRGYCCGNACRHCPYEHSNVGKPEQVRAQVKMARVARKTKVAATSSKSDDSSKPD</sequence>
<dbReference type="Proteomes" id="UP001150907">
    <property type="component" value="Unassembled WGS sequence"/>
</dbReference>
<dbReference type="PANTHER" id="PTHR21037:SF2">
    <property type="entry name" value="SIMILAR TO NOVEL PROTEIN"/>
    <property type="match status" value="1"/>
</dbReference>
<dbReference type="AlphaFoldDB" id="A0A9W8EHR2"/>
<protein>
    <submittedName>
        <fullName evidence="1">Uncharacterized protein</fullName>
    </submittedName>
</protein>
<accession>A0A9W8EHR2</accession>
<dbReference type="OrthoDB" id="274765at2759"/>